<feature type="compositionally biased region" description="Basic and acidic residues" evidence="1">
    <location>
        <begin position="11"/>
        <end position="23"/>
    </location>
</feature>
<comment type="caution">
    <text evidence="2">The sequence shown here is derived from an EMBL/GenBank/DDBJ whole genome shotgun (WGS) entry which is preliminary data.</text>
</comment>
<name>A0A4Y2FTU1_ARAVE</name>
<dbReference type="Proteomes" id="UP000499080">
    <property type="component" value="Unassembled WGS sequence"/>
</dbReference>
<dbReference type="EMBL" id="BGPR01001065">
    <property type="protein sequence ID" value="GBM44437.1"/>
    <property type="molecule type" value="Genomic_DNA"/>
</dbReference>
<gene>
    <name evidence="2" type="ORF">AVEN_202974_1</name>
</gene>
<feature type="compositionally biased region" description="Polar residues" evidence="1">
    <location>
        <begin position="1"/>
        <end position="10"/>
    </location>
</feature>
<feature type="region of interest" description="Disordered" evidence="1">
    <location>
        <begin position="1"/>
        <end position="23"/>
    </location>
</feature>
<evidence type="ECO:0000313" key="2">
    <source>
        <dbReference type="EMBL" id="GBM44437.1"/>
    </source>
</evidence>
<dbReference type="AlphaFoldDB" id="A0A4Y2FTU1"/>
<accession>A0A4Y2FTU1</accession>
<sequence>MSIKFRTQTITEKRKEWSDEDAGRKVEAGKDLNSLIAGGRGSSNTEVANYENDGQDWGNGAKALSSTEKTIEGKRKKQLIGIWTEKTGFSHSSEQIFCSDASRHNGKNFLSREPPDGSLCLYPQHSTLATFTSGLILEVNVSQNFPVGSKIRQKLSVFQIFKHYCHSREGDTMRTDISLSHLLSVGVPDLRADDSHFQGPLGHVCRGHYCAHGS</sequence>
<reference evidence="2 3" key="1">
    <citation type="journal article" date="2019" name="Sci. Rep.">
        <title>Orb-weaving spider Araneus ventricosus genome elucidates the spidroin gene catalogue.</title>
        <authorList>
            <person name="Kono N."/>
            <person name="Nakamura H."/>
            <person name="Ohtoshi R."/>
            <person name="Moran D.A.P."/>
            <person name="Shinohara A."/>
            <person name="Yoshida Y."/>
            <person name="Fujiwara M."/>
            <person name="Mori M."/>
            <person name="Tomita M."/>
            <person name="Arakawa K."/>
        </authorList>
    </citation>
    <scope>NUCLEOTIDE SEQUENCE [LARGE SCALE GENOMIC DNA]</scope>
</reference>
<protein>
    <submittedName>
        <fullName evidence="2">Uncharacterized protein</fullName>
    </submittedName>
</protein>
<evidence type="ECO:0000313" key="3">
    <source>
        <dbReference type="Proteomes" id="UP000499080"/>
    </source>
</evidence>
<evidence type="ECO:0000256" key="1">
    <source>
        <dbReference type="SAM" id="MobiDB-lite"/>
    </source>
</evidence>
<proteinExistence type="predicted"/>
<keyword evidence="3" id="KW-1185">Reference proteome</keyword>
<organism evidence="2 3">
    <name type="scientific">Araneus ventricosus</name>
    <name type="common">Orbweaver spider</name>
    <name type="synonym">Epeira ventricosa</name>
    <dbReference type="NCBI Taxonomy" id="182803"/>
    <lineage>
        <taxon>Eukaryota</taxon>
        <taxon>Metazoa</taxon>
        <taxon>Ecdysozoa</taxon>
        <taxon>Arthropoda</taxon>
        <taxon>Chelicerata</taxon>
        <taxon>Arachnida</taxon>
        <taxon>Araneae</taxon>
        <taxon>Araneomorphae</taxon>
        <taxon>Entelegynae</taxon>
        <taxon>Araneoidea</taxon>
        <taxon>Araneidae</taxon>
        <taxon>Araneus</taxon>
    </lineage>
</organism>